<feature type="domain" description="Glycosyltransferase family 28 N-terminal" evidence="11">
    <location>
        <begin position="5"/>
        <end position="142"/>
    </location>
</feature>
<evidence type="ECO:0000256" key="1">
    <source>
        <dbReference type="ARBA" id="ARBA00022475"/>
    </source>
</evidence>
<dbReference type="EMBL" id="FNNZ01000013">
    <property type="protein sequence ID" value="SDX06872.1"/>
    <property type="molecule type" value="Genomic_DNA"/>
</dbReference>
<evidence type="ECO:0000256" key="8">
    <source>
        <dbReference type="ARBA" id="ARBA00023306"/>
    </source>
</evidence>
<comment type="similarity">
    <text evidence="10">Belongs to the glycosyltransferase 28 family. MurG subfamily.</text>
</comment>
<dbReference type="HAMAP" id="MF_00033">
    <property type="entry name" value="MurG"/>
    <property type="match status" value="1"/>
</dbReference>
<keyword evidence="3 10" id="KW-0328">Glycosyltransferase</keyword>
<evidence type="ECO:0000256" key="9">
    <source>
        <dbReference type="ARBA" id="ARBA00023316"/>
    </source>
</evidence>
<dbReference type="InterPro" id="IPR004276">
    <property type="entry name" value="GlycoTrans_28_N"/>
</dbReference>
<dbReference type="GO" id="GO:0008360">
    <property type="term" value="P:regulation of cell shape"/>
    <property type="evidence" value="ECO:0007669"/>
    <property type="project" value="UniProtKB-KW"/>
</dbReference>
<dbReference type="GO" id="GO:0005886">
    <property type="term" value="C:plasma membrane"/>
    <property type="evidence" value="ECO:0007669"/>
    <property type="project" value="UniProtKB-SubCell"/>
</dbReference>
<comment type="pathway">
    <text evidence="10">Cell wall biogenesis; peptidoglycan biosynthesis.</text>
</comment>
<feature type="binding site" evidence="10">
    <location>
        <position position="196"/>
    </location>
    <ligand>
        <name>UDP-N-acetyl-alpha-D-glucosamine</name>
        <dbReference type="ChEBI" id="CHEBI:57705"/>
    </ligand>
</feature>
<evidence type="ECO:0000256" key="3">
    <source>
        <dbReference type="ARBA" id="ARBA00022676"/>
    </source>
</evidence>
<dbReference type="GO" id="GO:0005975">
    <property type="term" value="P:carbohydrate metabolic process"/>
    <property type="evidence" value="ECO:0007669"/>
    <property type="project" value="InterPro"/>
</dbReference>
<dbReference type="Pfam" id="PF03033">
    <property type="entry name" value="Glyco_transf_28"/>
    <property type="match status" value="1"/>
</dbReference>
<evidence type="ECO:0000256" key="10">
    <source>
        <dbReference type="HAMAP-Rule" id="MF_00033"/>
    </source>
</evidence>
<dbReference type="CDD" id="cd03785">
    <property type="entry name" value="GT28_MurG"/>
    <property type="match status" value="1"/>
</dbReference>
<dbReference type="STRING" id="1058.SAMN05421783_113110"/>
<dbReference type="Gene3D" id="3.40.50.2000">
    <property type="entry name" value="Glycogen Phosphorylase B"/>
    <property type="match status" value="2"/>
</dbReference>
<dbReference type="Proteomes" id="UP000198816">
    <property type="component" value="Unassembled WGS sequence"/>
</dbReference>
<evidence type="ECO:0000256" key="5">
    <source>
        <dbReference type="ARBA" id="ARBA00022960"/>
    </source>
</evidence>
<reference evidence="14" key="1">
    <citation type="submission" date="2016-10" db="EMBL/GenBank/DDBJ databases">
        <authorList>
            <person name="Varghese N."/>
            <person name="Submissions S."/>
        </authorList>
    </citation>
    <scope>NUCLEOTIDE SEQUENCE [LARGE SCALE GENOMIC DNA]</scope>
    <source>
        <strain evidence="14">DSM 217</strain>
    </source>
</reference>
<accession>A0A1H2YNQ3</accession>
<organism evidence="13 14">
    <name type="scientific">Thiocapsa roseopersicina</name>
    <dbReference type="NCBI Taxonomy" id="1058"/>
    <lineage>
        <taxon>Bacteria</taxon>
        <taxon>Pseudomonadati</taxon>
        <taxon>Pseudomonadota</taxon>
        <taxon>Gammaproteobacteria</taxon>
        <taxon>Chromatiales</taxon>
        <taxon>Chromatiaceae</taxon>
        <taxon>Thiocapsa</taxon>
    </lineage>
</organism>
<feature type="binding site" evidence="10">
    <location>
        <begin position="12"/>
        <end position="14"/>
    </location>
    <ligand>
        <name>UDP-N-acetyl-alpha-D-glucosamine</name>
        <dbReference type="ChEBI" id="CHEBI:57705"/>
    </ligand>
</feature>
<dbReference type="InterPro" id="IPR007235">
    <property type="entry name" value="Glyco_trans_28_C"/>
</dbReference>
<keyword evidence="9 10" id="KW-0961">Cell wall biogenesis/degradation</keyword>
<keyword evidence="5 10" id="KW-0133">Cell shape</keyword>
<keyword evidence="2 10" id="KW-0132">Cell division</keyword>
<evidence type="ECO:0000259" key="12">
    <source>
        <dbReference type="Pfam" id="PF04101"/>
    </source>
</evidence>
<feature type="binding site" evidence="10">
    <location>
        <position position="295"/>
    </location>
    <ligand>
        <name>UDP-N-acetyl-alpha-D-glucosamine</name>
        <dbReference type="ChEBI" id="CHEBI:57705"/>
    </ligand>
</feature>
<keyword evidence="4 10" id="KW-0808">Transferase</keyword>
<dbReference type="AlphaFoldDB" id="A0A1H2YNQ3"/>
<dbReference type="GO" id="GO:0050511">
    <property type="term" value="F:undecaprenyldiphospho-muramoylpentapeptide beta-N-acetylglucosaminyltransferase activity"/>
    <property type="evidence" value="ECO:0007669"/>
    <property type="project" value="UniProtKB-UniRule"/>
</dbReference>
<dbReference type="GO" id="GO:0009252">
    <property type="term" value="P:peptidoglycan biosynthetic process"/>
    <property type="evidence" value="ECO:0007669"/>
    <property type="project" value="UniProtKB-UniRule"/>
</dbReference>
<feature type="binding site" evidence="10">
    <location>
        <position position="163"/>
    </location>
    <ligand>
        <name>UDP-N-acetyl-alpha-D-glucosamine</name>
        <dbReference type="ChEBI" id="CHEBI:57705"/>
    </ligand>
</feature>
<feature type="domain" description="Glycosyl transferase family 28 C-terminal" evidence="12">
    <location>
        <begin position="190"/>
        <end position="352"/>
    </location>
</feature>
<feature type="binding site" evidence="10">
    <location>
        <position position="250"/>
    </location>
    <ligand>
        <name>UDP-N-acetyl-alpha-D-glucosamine</name>
        <dbReference type="ChEBI" id="CHEBI:57705"/>
    </ligand>
</feature>
<comment type="function">
    <text evidence="10">Cell wall formation. Catalyzes the transfer of a GlcNAc subunit on undecaprenyl-pyrophosphoryl-MurNAc-pentapeptide (lipid intermediate I) to form undecaprenyl-pyrophosphoryl-MurNAc-(pentapeptide)GlcNAc (lipid intermediate II).</text>
</comment>
<keyword evidence="6 10" id="KW-0573">Peptidoglycan synthesis</keyword>
<dbReference type="GO" id="GO:0051991">
    <property type="term" value="F:UDP-N-acetyl-D-glucosamine:N-acetylmuramoyl-L-alanyl-D-glutamyl-meso-2,6-diaminopimelyl-D-alanyl-D-alanine-diphosphoundecaprenol 4-beta-N-acetylglucosaminlytransferase activity"/>
    <property type="evidence" value="ECO:0007669"/>
    <property type="project" value="RHEA"/>
</dbReference>
<comment type="catalytic activity">
    <reaction evidence="10">
        <text>di-trans,octa-cis-undecaprenyl diphospho-N-acetyl-alpha-D-muramoyl-L-alanyl-D-glutamyl-meso-2,6-diaminopimeloyl-D-alanyl-D-alanine + UDP-N-acetyl-alpha-D-glucosamine = di-trans,octa-cis-undecaprenyl diphospho-[N-acetyl-alpha-D-glucosaminyl-(1-&gt;4)]-N-acetyl-alpha-D-muramoyl-L-alanyl-D-glutamyl-meso-2,6-diaminopimeloyl-D-alanyl-D-alanine + UDP + H(+)</text>
        <dbReference type="Rhea" id="RHEA:31227"/>
        <dbReference type="ChEBI" id="CHEBI:15378"/>
        <dbReference type="ChEBI" id="CHEBI:57705"/>
        <dbReference type="ChEBI" id="CHEBI:58223"/>
        <dbReference type="ChEBI" id="CHEBI:61387"/>
        <dbReference type="ChEBI" id="CHEBI:61388"/>
        <dbReference type="EC" id="2.4.1.227"/>
    </reaction>
</comment>
<dbReference type="RefSeq" id="WP_093033448.1">
    <property type="nucleotide sequence ID" value="NZ_FNNZ01000013.1"/>
</dbReference>
<evidence type="ECO:0000256" key="7">
    <source>
        <dbReference type="ARBA" id="ARBA00023136"/>
    </source>
</evidence>
<feature type="binding site" evidence="10">
    <location>
        <begin position="269"/>
        <end position="274"/>
    </location>
    <ligand>
        <name>UDP-N-acetyl-alpha-D-glucosamine</name>
        <dbReference type="ChEBI" id="CHEBI:57705"/>
    </ligand>
</feature>
<keyword evidence="8 10" id="KW-0131">Cell cycle</keyword>
<dbReference type="PANTHER" id="PTHR21015">
    <property type="entry name" value="UDP-N-ACETYLGLUCOSAMINE--N-ACETYLMURAMYL-(PENTAPEPTIDE) PYROPHOSPHORYL-UNDECAPRENOL N-ACETYLGLUCOSAMINE TRANSFERASE 1"/>
    <property type="match status" value="1"/>
</dbReference>
<protein>
    <recommendedName>
        <fullName evidence="10">UDP-N-acetylglucosamine--N-acetylmuramyl-(pentapeptide) pyrophosphoryl-undecaprenol N-acetylglucosamine transferase</fullName>
        <ecNumber evidence="10">2.4.1.227</ecNumber>
    </recommendedName>
    <alternativeName>
        <fullName evidence="10">Undecaprenyl-PP-MurNAc-pentapeptide-UDPGlcNAc GlcNAc transferase</fullName>
    </alternativeName>
</protein>
<dbReference type="Pfam" id="PF04101">
    <property type="entry name" value="Glyco_tran_28_C"/>
    <property type="match status" value="1"/>
</dbReference>
<keyword evidence="14" id="KW-1185">Reference proteome</keyword>
<keyword evidence="1 10" id="KW-1003">Cell membrane</keyword>
<dbReference type="GO" id="GO:0051301">
    <property type="term" value="P:cell division"/>
    <property type="evidence" value="ECO:0007669"/>
    <property type="project" value="UniProtKB-KW"/>
</dbReference>
<evidence type="ECO:0000256" key="4">
    <source>
        <dbReference type="ARBA" id="ARBA00022679"/>
    </source>
</evidence>
<dbReference type="UniPathway" id="UPA00219"/>
<dbReference type="PANTHER" id="PTHR21015:SF22">
    <property type="entry name" value="GLYCOSYLTRANSFERASE"/>
    <property type="match status" value="1"/>
</dbReference>
<name>A0A1H2YNQ3_THIRO</name>
<dbReference type="NCBIfam" id="TIGR01133">
    <property type="entry name" value="murG"/>
    <property type="match status" value="1"/>
</dbReference>
<dbReference type="InterPro" id="IPR006009">
    <property type="entry name" value="GlcNAc_MurG"/>
</dbReference>
<evidence type="ECO:0000259" key="11">
    <source>
        <dbReference type="Pfam" id="PF03033"/>
    </source>
</evidence>
<dbReference type="OrthoDB" id="9808936at2"/>
<keyword evidence="7 10" id="KW-0472">Membrane</keyword>
<evidence type="ECO:0000256" key="6">
    <source>
        <dbReference type="ARBA" id="ARBA00022984"/>
    </source>
</evidence>
<proteinExistence type="inferred from homology"/>
<evidence type="ECO:0000313" key="14">
    <source>
        <dbReference type="Proteomes" id="UP000198816"/>
    </source>
</evidence>
<dbReference type="EC" id="2.4.1.227" evidence="10"/>
<gene>
    <name evidence="10" type="primary">murG</name>
    <name evidence="13" type="ORF">SAMN05421783_113110</name>
</gene>
<evidence type="ECO:0000256" key="2">
    <source>
        <dbReference type="ARBA" id="ARBA00022618"/>
    </source>
</evidence>
<sequence length="364" mass="38379">MGTSVAVMAGGTGGHVFPALAVAERLREQGVGVFWIGTRRGMESRLVPEHGLEMEWIRIEGLRGKGVAQILGAPFKIAVALWQAARILRRRRPSVVLGMGGFASGPGGLAARMLGLPLVIHEQNFVPGMTNQWLARIATRVFEAFPGSFPGARGADACGNPVRRAIVDLPPPRERLARRRAEGTAEPARLLILGGSLGAQVLNEMVPAALAGLPAELRPSVRHQAGERTLETAQAAYRTVGIEAEVAPFINDMAEAYGWADLVVCRAGALTVSELAAAGVASVLVPYPFAVDDHQVGNARYLADVGAARLLIQRDLTVAGLTALLHELLGDRESLSAMADAARERAQPDAAGRIAAACLEVAGR</sequence>
<feature type="binding site" evidence="10">
    <location>
        <position position="124"/>
    </location>
    <ligand>
        <name>UDP-N-acetyl-alpha-D-glucosamine</name>
        <dbReference type="ChEBI" id="CHEBI:57705"/>
    </ligand>
</feature>
<dbReference type="GO" id="GO:0071555">
    <property type="term" value="P:cell wall organization"/>
    <property type="evidence" value="ECO:0007669"/>
    <property type="project" value="UniProtKB-KW"/>
</dbReference>
<evidence type="ECO:0000313" key="13">
    <source>
        <dbReference type="EMBL" id="SDX06872.1"/>
    </source>
</evidence>
<comment type="subcellular location">
    <subcellularLocation>
        <location evidence="10">Cell membrane</location>
        <topology evidence="10">Peripheral membrane protein</topology>
        <orientation evidence="10">Cytoplasmic side</orientation>
    </subcellularLocation>
</comment>
<dbReference type="SUPFAM" id="SSF53756">
    <property type="entry name" value="UDP-Glycosyltransferase/glycogen phosphorylase"/>
    <property type="match status" value="1"/>
</dbReference>